<feature type="coiled-coil region" evidence="1">
    <location>
        <begin position="75"/>
        <end position="109"/>
    </location>
</feature>
<keyword evidence="4" id="KW-1185">Reference proteome</keyword>
<dbReference type="HOGENOM" id="CLU_701082_0_0_1"/>
<organism evidence="3 4">
    <name type="scientific">Thalassiosira pseudonana</name>
    <name type="common">Marine diatom</name>
    <name type="synonym">Cyclotella nana</name>
    <dbReference type="NCBI Taxonomy" id="35128"/>
    <lineage>
        <taxon>Eukaryota</taxon>
        <taxon>Sar</taxon>
        <taxon>Stramenopiles</taxon>
        <taxon>Ochrophyta</taxon>
        <taxon>Bacillariophyta</taxon>
        <taxon>Coscinodiscophyceae</taxon>
        <taxon>Thalassiosirophycidae</taxon>
        <taxon>Thalassiosirales</taxon>
        <taxon>Thalassiosiraceae</taxon>
        <taxon>Thalassiosira</taxon>
    </lineage>
</organism>
<evidence type="ECO:0000256" key="1">
    <source>
        <dbReference type="SAM" id="Coils"/>
    </source>
</evidence>
<evidence type="ECO:0008006" key="5">
    <source>
        <dbReference type="Google" id="ProtNLM"/>
    </source>
</evidence>
<dbReference type="KEGG" id="tps:THAPSDRAFT_9420"/>
<evidence type="ECO:0000256" key="2">
    <source>
        <dbReference type="SAM" id="SignalP"/>
    </source>
</evidence>
<reference evidence="3 4" key="2">
    <citation type="journal article" date="2008" name="Nature">
        <title>The Phaeodactylum genome reveals the evolutionary history of diatom genomes.</title>
        <authorList>
            <person name="Bowler C."/>
            <person name="Allen A.E."/>
            <person name="Badger J.H."/>
            <person name="Grimwood J."/>
            <person name="Jabbari K."/>
            <person name="Kuo A."/>
            <person name="Maheswari U."/>
            <person name="Martens C."/>
            <person name="Maumus F."/>
            <person name="Otillar R.P."/>
            <person name="Rayko E."/>
            <person name="Salamov A."/>
            <person name="Vandepoele K."/>
            <person name="Beszteri B."/>
            <person name="Gruber A."/>
            <person name="Heijde M."/>
            <person name="Katinka M."/>
            <person name="Mock T."/>
            <person name="Valentin K."/>
            <person name="Verret F."/>
            <person name="Berges J.A."/>
            <person name="Brownlee C."/>
            <person name="Cadoret J.P."/>
            <person name="Chiovitti A."/>
            <person name="Choi C.J."/>
            <person name="Coesel S."/>
            <person name="De Martino A."/>
            <person name="Detter J.C."/>
            <person name="Durkin C."/>
            <person name="Falciatore A."/>
            <person name="Fournet J."/>
            <person name="Haruta M."/>
            <person name="Huysman M.J."/>
            <person name="Jenkins B.D."/>
            <person name="Jiroutova K."/>
            <person name="Jorgensen R.E."/>
            <person name="Joubert Y."/>
            <person name="Kaplan A."/>
            <person name="Kroger N."/>
            <person name="Kroth P.G."/>
            <person name="La Roche J."/>
            <person name="Lindquist E."/>
            <person name="Lommer M."/>
            <person name="Martin-Jezequel V."/>
            <person name="Lopez P.J."/>
            <person name="Lucas S."/>
            <person name="Mangogna M."/>
            <person name="McGinnis K."/>
            <person name="Medlin L.K."/>
            <person name="Montsant A."/>
            <person name="Oudot-Le Secq M.P."/>
            <person name="Napoli C."/>
            <person name="Obornik M."/>
            <person name="Parker M.S."/>
            <person name="Petit J.L."/>
            <person name="Porcel B.M."/>
            <person name="Poulsen N."/>
            <person name="Robison M."/>
            <person name="Rychlewski L."/>
            <person name="Rynearson T.A."/>
            <person name="Schmutz J."/>
            <person name="Shapiro H."/>
            <person name="Siaut M."/>
            <person name="Stanley M."/>
            <person name="Sussman M.R."/>
            <person name="Taylor A.R."/>
            <person name="Vardi A."/>
            <person name="von Dassow P."/>
            <person name="Vyverman W."/>
            <person name="Willis A."/>
            <person name="Wyrwicz L.S."/>
            <person name="Rokhsar D.S."/>
            <person name="Weissenbach J."/>
            <person name="Armbrust E.V."/>
            <person name="Green B.R."/>
            <person name="Van de Peer Y."/>
            <person name="Grigoriev I.V."/>
        </authorList>
    </citation>
    <scope>NUCLEOTIDE SEQUENCE [LARGE SCALE GENOMIC DNA]</scope>
    <source>
        <strain evidence="3 4">CCMP1335</strain>
    </source>
</reference>
<dbReference type="SUPFAM" id="SSF51735">
    <property type="entry name" value="NAD(P)-binding Rossmann-fold domains"/>
    <property type="match status" value="1"/>
</dbReference>
<evidence type="ECO:0000313" key="4">
    <source>
        <dbReference type="Proteomes" id="UP000001449"/>
    </source>
</evidence>
<evidence type="ECO:0000313" key="3">
    <source>
        <dbReference type="EMBL" id="EED89282.1"/>
    </source>
</evidence>
<proteinExistence type="predicted"/>
<sequence length="455" mass="49906">MLIMSSFSGSAAVLALMAIARTSCVSTTTVALAFSPSPPHCRRTTLLSKSIHGKYPTHPSRQSAIIVSSSSDDDSTQNNEEAARLQQKAQELRAQIRQMESQIGDERRARYNGQLAKNPIDEEPIEGKKSLKDKRILIVGANGRLGSMVTRHLLRTHGSDVKEVVAACHYIGEATTRGYGRLSYEVGAEDGVGSIGAAWSSEEERNASFEYNPQVMGGYNLNILRVVEVELLNPTQVNTITEDVDAIIYCATDFEGNRPRAIASLNAAFLFRAVASPLKGRVEIEGVRNCLEGLTGGMNDRRWKEKGVGAVIGSVEGEKATSVKSTEPTQFVLVSTAPDVFKEFETPFGEFIGLKRQGEYILTEEFPSVTYSVLQMGRYDERVEEGSELLYEDAEDDTVVVDGVIGAKDIDSSNNERNDGKQKRINRRDAAKAAVEALLDADLERKKVQVYTSIR</sequence>
<gene>
    <name evidence="3" type="ORF">THAPSDRAFT_9420</name>
</gene>
<dbReference type="AlphaFoldDB" id="B8CBA0"/>
<accession>B8CBA0</accession>
<keyword evidence="2" id="KW-0732">Signal</keyword>
<dbReference type="Proteomes" id="UP000001449">
    <property type="component" value="Chromosome 13"/>
</dbReference>
<reference evidence="3 4" key="1">
    <citation type="journal article" date="2004" name="Science">
        <title>The genome of the diatom Thalassiosira pseudonana: ecology, evolution, and metabolism.</title>
        <authorList>
            <person name="Armbrust E.V."/>
            <person name="Berges J.A."/>
            <person name="Bowler C."/>
            <person name="Green B.R."/>
            <person name="Martinez D."/>
            <person name="Putnam N.H."/>
            <person name="Zhou S."/>
            <person name="Allen A.E."/>
            <person name="Apt K.E."/>
            <person name="Bechner M."/>
            <person name="Brzezinski M.A."/>
            <person name="Chaal B.K."/>
            <person name="Chiovitti A."/>
            <person name="Davis A.K."/>
            <person name="Demarest M.S."/>
            <person name="Detter J.C."/>
            <person name="Glavina T."/>
            <person name="Goodstein D."/>
            <person name="Hadi M.Z."/>
            <person name="Hellsten U."/>
            <person name="Hildebrand M."/>
            <person name="Jenkins B.D."/>
            <person name="Jurka J."/>
            <person name="Kapitonov V.V."/>
            <person name="Kroger N."/>
            <person name="Lau W.W."/>
            <person name="Lane T.W."/>
            <person name="Larimer F.W."/>
            <person name="Lippmeier J.C."/>
            <person name="Lucas S."/>
            <person name="Medina M."/>
            <person name="Montsant A."/>
            <person name="Obornik M."/>
            <person name="Parker M.S."/>
            <person name="Palenik B."/>
            <person name="Pazour G.J."/>
            <person name="Richardson P.M."/>
            <person name="Rynearson T.A."/>
            <person name="Saito M.A."/>
            <person name="Schwartz D.C."/>
            <person name="Thamatrakoln K."/>
            <person name="Valentin K."/>
            <person name="Vardi A."/>
            <person name="Wilkerson F.P."/>
            <person name="Rokhsar D.S."/>
        </authorList>
    </citation>
    <scope>NUCLEOTIDE SEQUENCE [LARGE SCALE GENOMIC DNA]</scope>
    <source>
        <strain evidence="3 4">CCMP1335</strain>
    </source>
</reference>
<dbReference type="GeneID" id="7445745"/>
<feature type="chain" id="PRO_5002869255" description="NAD(P)-binding domain-containing protein" evidence="2">
    <location>
        <begin position="25"/>
        <end position="455"/>
    </location>
</feature>
<dbReference type="InParanoid" id="B8CBA0"/>
<keyword evidence="1" id="KW-0175">Coiled coil</keyword>
<dbReference type="RefSeq" id="XP_002293546.1">
    <property type="nucleotide sequence ID" value="XM_002293510.1"/>
</dbReference>
<dbReference type="EMBL" id="CM000648">
    <property type="protein sequence ID" value="EED89282.1"/>
    <property type="molecule type" value="Genomic_DNA"/>
</dbReference>
<dbReference type="OMA" id="SRANDME"/>
<protein>
    <recommendedName>
        <fullName evidence="5">NAD(P)-binding domain-containing protein</fullName>
    </recommendedName>
</protein>
<dbReference type="InterPro" id="IPR036291">
    <property type="entry name" value="NAD(P)-bd_dom_sf"/>
</dbReference>
<feature type="signal peptide" evidence="2">
    <location>
        <begin position="1"/>
        <end position="24"/>
    </location>
</feature>
<dbReference type="eggNOG" id="ENOG502S7DX">
    <property type="taxonomic scope" value="Eukaryota"/>
</dbReference>
<name>B8CBA0_THAPS</name>
<dbReference type="PaxDb" id="35128-Thaps9420"/>
<dbReference type="Gene3D" id="3.40.50.720">
    <property type="entry name" value="NAD(P)-binding Rossmann-like Domain"/>
    <property type="match status" value="1"/>
</dbReference>